<feature type="region of interest" description="Disordered" evidence="1">
    <location>
        <begin position="573"/>
        <end position="731"/>
    </location>
</feature>
<reference evidence="2 3" key="1">
    <citation type="submission" date="2016-02" db="EMBL/GenBank/DDBJ databases">
        <title>Genome analysis of coral dinoflagellate symbionts highlights evolutionary adaptations to a symbiotic lifestyle.</title>
        <authorList>
            <person name="Aranda M."/>
            <person name="Li Y."/>
            <person name="Liew Y.J."/>
            <person name="Baumgarten S."/>
            <person name="Simakov O."/>
            <person name="Wilson M."/>
            <person name="Piel J."/>
            <person name="Ashoor H."/>
            <person name="Bougouffa S."/>
            <person name="Bajic V.B."/>
            <person name="Ryu T."/>
            <person name="Ravasi T."/>
            <person name="Bayer T."/>
            <person name="Micklem G."/>
            <person name="Kim H."/>
            <person name="Bhak J."/>
            <person name="Lajeunesse T.C."/>
            <person name="Voolstra C.R."/>
        </authorList>
    </citation>
    <scope>NUCLEOTIDE SEQUENCE [LARGE SCALE GENOMIC DNA]</scope>
    <source>
        <strain evidence="2 3">CCMP2467</strain>
    </source>
</reference>
<feature type="compositionally biased region" description="Basic residues" evidence="1">
    <location>
        <begin position="593"/>
        <end position="613"/>
    </location>
</feature>
<dbReference type="GO" id="GO:0003676">
    <property type="term" value="F:nucleic acid binding"/>
    <property type="evidence" value="ECO:0007669"/>
    <property type="project" value="InterPro"/>
</dbReference>
<feature type="compositionally biased region" description="Basic and acidic residues" evidence="1">
    <location>
        <begin position="416"/>
        <end position="430"/>
    </location>
</feature>
<dbReference type="AlphaFoldDB" id="A0A1Q9C002"/>
<feature type="compositionally biased region" description="Pro residues" evidence="1">
    <location>
        <begin position="701"/>
        <end position="710"/>
    </location>
</feature>
<dbReference type="InterPro" id="IPR035979">
    <property type="entry name" value="RBD_domain_sf"/>
</dbReference>
<evidence type="ECO:0000256" key="1">
    <source>
        <dbReference type="SAM" id="MobiDB-lite"/>
    </source>
</evidence>
<dbReference type="Proteomes" id="UP000186817">
    <property type="component" value="Unassembled WGS sequence"/>
</dbReference>
<evidence type="ECO:0000313" key="3">
    <source>
        <dbReference type="Proteomes" id="UP000186817"/>
    </source>
</evidence>
<keyword evidence="3" id="KW-1185">Reference proteome</keyword>
<sequence>MLHGTFLHNWDKMIGRLFPKRKQLAKMMICFGFLTMERSLSWTVPFWPNSTSSPIKWRLAGWLGSKSFATLQLAASDQIASMKNLTTKFVRTWRSKKRNGVSMWYRRARLCAREFRWLDDSKEGLFSPATSTDIVRMIPALYLAWKEMKPDQKFAIISLDVKDAYLEVAQPVPVVSTIQGKSYVFERMVPGQREGSQQWFNHFVAYLSEHFHVEKCKECPAVVRLSSKSADGSAGESQGPGMIHVDDSLLLLPLDWALKCFIPVIQQRFQITYEVTHEPGDSFRFLKSLHSITDQGITIRQPSSYIQQMQTIMNVKQSSRQRVPCWPELRSKDNTPELSIEEVYSDADWSGSKKVYRRGWVYFTAAILAGFFAWIWVEDDLRSSPELRVMKHKFTGGGSPGHWRDRTAVGIEVGGGEDHGTTTSEGRGENSGEDGGEDRGGEGQDDGTTMSTRALRAAGEDSGEDRGLDVHDDFRGIVANLETYRKTESGHRTMSALVRITTGIMPQHSRVGMTRAMAQFGEVIHCHKPPYSGIPGEDFVNVRFASQEAADRAYAALKASQVFVDGFPVGVGPAGGPKGNDGPPAISNSGPPRRPRSRSPPRLYGRNRARSPVRRSPERRRPSPPRRKRSPSDAPRANFPSRNDPKSPSPRRLVREMGRGGGPRSRSRSRARDRRREERASEFSGGPGMMMLKNKKERTPSPDPPGPMKNPNPVKNPFFRADRSPSPVAAY</sequence>
<comment type="caution">
    <text evidence="2">The sequence shown here is derived from an EMBL/GenBank/DDBJ whole genome shotgun (WGS) entry which is preliminary data.</text>
</comment>
<proteinExistence type="predicted"/>
<dbReference type="OrthoDB" id="446564at2759"/>
<accession>A0A1Q9C002</accession>
<feature type="region of interest" description="Disordered" evidence="1">
    <location>
        <begin position="412"/>
        <end position="449"/>
    </location>
</feature>
<dbReference type="EMBL" id="LSRX01002085">
    <property type="protein sequence ID" value="OLP76255.1"/>
    <property type="molecule type" value="Genomic_DNA"/>
</dbReference>
<protein>
    <submittedName>
        <fullName evidence="2">Uncharacterized protein</fullName>
    </submittedName>
</protein>
<organism evidence="2 3">
    <name type="scientific">Symbiodinium microadriaticum</name>
    <name type="common">Dinoflagellate</name>
    <name type="synonym">Zooxanthella microadriatica</name>
    <dbReference type="NCBI Taxonomy" id="2951"/>
    <lineage>
        <taxon>Eukaryota</taxon>
        <taxon>Sar</taxon>
        <taxon>Alveolata</taxon>
        <taxon>Dinophyceae</taxon>
        <taxon>Suessiales</taxon>
        <taxon>Symbiodiniaceae</taxon>
        <taxon>Symbiodinium</taxon>
    </lineage>
</organism>
<name>A0A1Q9C002_SYMMI</name>
<dbReference type="SUPFAM" id="SSF54928">
    <property type="entry name" value="RNA-binding domain, RBD"/>
    <property type="match status" value="1"/>
</dbReference>
<evidence type="ECO:0000313" key="2">
    <source>
        <dbReference type="EMBL" id="OLP76255.1"/>
    </source>
</evidence>
<gene>
    <name evidence="2" type="ORF">AK812_SmicGene43833</name>
</gene>
<dbReference type="CDD" id="cd00590">
    <property type="entry name" value="RRM_SF"/>
    <property type="match status" value="1"/>
</dbReference>